<dbReference type="Proteomes" id="UP000436357">
    <property type="component" value="Unassembled WGS sequence"/>
</dbReference>
<proteinExistence type="predicted"/>
<comment type="caution">
    <text evidence="1">The sequence shown here is derived from an EMBL/GenBank/DDBJ whole genome shotgun (WGS) entry which is preliminary data.</text>
</comment>
<dbReference type="AlphaFoldDB" id="A0A6N7TVT7"/>
<accession>A0A6N7TVT7</accession>
<dbReference type="EMBL" id="WKKW01000001">
    <property type="protein sequence ID" value="MSD90158.1"/>
    <property type="molecule type" value="Genomic_DNA"/>
</dbReference>
<reference evidence="1 2" key="1">
    <citation type="submission" date="2019-11" db="EMBL/GenBank/DDBJ databases">
        <title>Draft Genome Sequence of Plant Growth-Promoting Rhizosphere-Associated Bacteria.</title>
        <authorList>
            <person name="Vasilyev I.Y."/>
            <person name="Radchenko V."/>
            <person name="Ilnitskaya E.V."/>
        </authorList>
    </citation>
    <scope>NUCLEOTIDE SEQUENCE [LARGE SCALE GENOMIC DNA]</scope>
    <source>
        <strain evidence="1 2">VRA_9sq_n</strain>
    </source>
</reference>
<dbReference type="RefSeq" id="WP_154312466.1">
    <property type="nucleotide sequence ID" value="NZ_WKKW01000001.1"/>
</dbReference>
<protein>
    <submittedName>
        <fullName evidence="1">Uncharacterized protein</fullName>
    </submittedName>
</protein>
<name>A0A6N7TVT7_9BIFI</name>
<evidence type="ECO:0000313" key="1">
    <source>
        <dbReference type="EMBL" id="MSD90158.1"/>
    </source>
</evidence>
<gene>
    <name evidence="1" type="ORF">GKC41_00515</name>
</gene>
<evidence type="ECO:0000313" key="2">
    <source>
        <dbReference type="Proteomes" id="UP000436357"/>
    </source>
</evidence>
<organism evidence="1 2">
    <name type="scientific">Bifidobacterium asteroides</name>
    <dbReference type="NCBI Taxonomy" id="1684"/>
    <lineage>
        <taxon>Bacteria</taxon>
        <taxon>Bacillati</taxon>
        <taxon>Actinomycetota</taxon>
        <taxon>Actinomycetes</taxon>
        <taxon>Bifidobacteriales</taxon>
        <taxon>Bifidobacteriaceae</taxon>
        <taxon>Bifidobacterium</taxon>
    </lineage>
</organism>
<sequence>MYEDYTDSNPVATAQVFDDVDKDKKNGLQISTAARRIAKECNDTQKDYGVYFDKDGRYIAAKPYNATPSGGVDAYAPGHVFYVRGRKDHGQPGHMTQREAQIIVTAVTRYGAGTSEADLYQSLMSED</sequence>